<dbReference type="PANTHER" id="PTHR33375:SF1">
    <property type="entry name" value="CHROMOSOME-PARTITIONING PROTEIN PARB-RELATED"/>
    <property type="match status" value="1"/>
</dbReference>
<dbReference type="PANTHER" id="PTHR33375">
    <property type="entry name" value="CHROMOSOME-PARTITIONING PROTEIN PARB-RELATED"/>
    <property type="match status" value="1"/>
</dbReference>
<dbReference type="Pfam" id="PF01555">
    <property type="entry name" value="N6_N4_Mtase"/>
    <property type="match status" value="1"/>
</dbReference>
<dbReference type="GO" id="GO:0032259">
    <property type="term" value="P:methylation"/>
    <property type="evidence" value="ECO:0007669"/>
    <property type="project" value="UniProtKB-KW"/>
</dbReference>
<comment type="similarity">
    <text evidence="1 5">Belongs to the N(4)/N(6)-methyltransferase family.</text>
</comment>
<dbReference type="PIRSF" id="PIRSF036758">
    <property type="entry name" value="Aden_M_ParB"/>
    <property type="match status" value="1"/>
</dbReference>
<dbReference type="InterPro" id="IPR003115">
    <property type="entry name" value="ParB_N"/>
</dbReference>
<dbReference type="AlphaFoldDB" id="A0A5D9C5Z5"/>
<evidence type="ECO:0000256" key="5">
    <source>
        <dbReference type="RuleBase" id="RU362026"/>
    </source>
</evidence>
<comment type="caution">
    <text evidence="8">The sequence shown here is derived from an EMBL/GenBank/DDBJ whole genome shotgun (WGS) entry which is preliminary data.</text>
</comment>
<keyword evidence="3 8" id="KW-0808">Transferase</keyword>
<evidence type="ECO:0000313" key="9">
    <source>
        <dbReference type="Proteomes" id="UP000322077"/>
    </source>
</evidence>
<dbReference type="GO" id="GO:0007059">
    <property type="term" value="P:chromosome segregation"/>
    <property type="evidence" value="ECO:0007669"/>
    <property type="project" value="TreeGrafter"/>
</dbReference>
<organism evidence="8 9">
    <name type="scientific">Sphingomonas montanisoli</name>
    <dbReference type="NCBI Taxonomy" id="2606412"/>
    <lineage>
        <taxon>Bacteria</taxon>
        <taxon>Pseudomonadati</taxon>
        <taxon>Pseudomonadota</taxon>
        <taxon>Alphaproteobacteria</taxon>
        <taxon>Sphingomonadales</taxon>
        <taxon>Sphingomonadaceae</taxon>
        <taxon>Sphingomonas</taxon>
    </lineage>
</organism>
<evidence type="ECO:0000256" key="2">
    <source>
        <dbReference type="ARBA" id="ARBA00022603"/>
    </source>
</evidence>
<feature type="compositionally biased region" description="Polar residues" evidence="6">
    <location>
        <begin position="1"/>
        <end position="10"/>
    </location>
</feature>
<dbReference type="PRINTS" id="PR00508">
    <property type="entry name" value="S21N4MTFRASE"/>
</dbReference>
<dbReference type="SUPFAM" id="SSF110849">
    <property type="entry name" value="ParB/Sulfiredoxin"/>
    <property type="match status" value="1"/>
</dbReference>
<dbReference type="GO" id="GO:0005694">
    <property type="term" value="C:chromosome"/>
    <property type="evidence" value="ECO:0007669"/>
    <property type="project" value="TreeGrafter"/>
</dbReference>
<dbReference type="Gene3D" id="3.90.1530.10">
    <property type="entry name" value="Conserved hypothetical protein from pyrococcus furiosus pfu- 392566-001, ParB domain"/>
    <property type="match status" value="1"/>
</dbReference>
<name>A0A5D9C5Z5_9SPHN</name>
<dbReference type="GO" id="GO:0045881">
    <property type="term" value="P:positive regulation of sporulation resulting in formation of a cellular spore"/>
    <property type="evidence" value="ECO:0007669"/>
    <property type="project" value="TreeGrafter"/>
</dbReference>
<feature type="region of interest" description="Disordered" evidence="6">
    <location>
        <begin position="1"/>
        <end position="25"/>
    </location>
</feature>
<dbReference type="GO" id="GO:0009007">
    <property type="term" value="F:site-specific DNA-methyltransferase (adenine-specific) activity"/>
    <property type="evidence" value="ECO:0007669"/>
    <property type="project" value="UniProtKB-EC"/>
</dbReference>
<dbReference type="InterPro" id="IPR002052">
    <property type="entry name" value="DNA_methylase_N6_adenine_CS"/>
</dbReference>
<dbReference type="Proteomes" id="UP000322077">
    <property type="component" value="Unassembled WGS sequence"/>
</dbReference>
<sequence length="465" mass="50979">MTARRPTQSRRNARDAARPIPTSLGPIEEIPIGRLRQYDRNARTHSSKQVAKIAASIETFGWTNPIIAERDGTIIAGHGRWMAAKSLKLATVPVVWMDHLTPEKIKVYRIADNRLAELAGWDDEMLKIEFGELLDLDLDFSIEVAGFDHAQIDVIIDPPPAKGQGEGPLDPADKAVPGPASIAVSQSGDIWSLGDHRLGCGSILDAAFVEKLMNGKKAVMVFSDPPYNCNIDGNVTGAGAVKHREFEMASGEMTPAEFRRFLLDSTLNMSRHLKSGGIAMLCMDWRNLHHLMVACGEVGLELLNIAVWAKTNAGMGSLYRSQHEMVVVAKKGRAKHINNVELGRHKRYRTNVWTYPGINSFGRGRMDQLKVHPTVKPIALVADAIRDVSNRGDIVLDGFMGSGTTLLAAERTGRIGYGMDIDPLYVDVGIRRWQEMTGGKAVLTETGETFDAVLARRTVGQTQAA</sequence>
<dbReference type="InterPro" id="IPR001091">
    <property type="entry name" value="RM_Methyltransferase"/>
</dbReference>
<evidence type="ECO:0000256" key="1">
    <source>
        <dbReference type="ARBA" id="ARBA00006594"/>
    </source>
</evidence>
<dbReference type="Pfam" id="PF02195">
    <property type="entry name" value="ParB_N"/>
    <property type="match status" value="1"/>
</dbReference>
<keyword evidence="9" id="KW-1185">Reference proteome</keyword>
<dbReference type="InterPro" id="IPR015840">
    <property type="entry name" value="DNA_MeTrfase_ParB"/>
</dbReference>
<dbReference type="EMBL" id="VTOU01000003">
    <property type="protein sequence ID" value="TZG26542.1"/>
    <property type="molecule type" value="Genomic_DNA"/>
</dbReference>
<protein>
    <recommendedName>
        <fullName evidence="5">Methyltransferase</fullName>
        <ecNumber evidence="5">2.1.1.-</ecNumber>
    </recommendedName>
</protein>
<evidence type="ECO:0000256" key="3">
    <source>
        <dbReference type="ARBA" id="ARBA00022679"/>
    </source>
</evidence>
<keyword evidence="2 8" id="KW-0489">Methyltransferase</keyword>
<dbReference type="GO" id="GO:0008170">
    <property type="term" value="F:N-methyltransferase activity"/>
    <property type="evidence" value="ECO:0007669"/>
    <property type="project" value="InterPro"/>
</dbReference>
<evidence type="ECO:0000259" key="7">
    <source>
        <dbReference type="SMART" id="SM00470"/>
    </source>
</evidence>
<dbReference type="InterPro" id="IPR036086">
    <property type="entry name" value="ParB/Sulfiredoxin_sf"/>
</dbReference>
<dbReference type="GO" id="GO:0003677">
    <property type="term" value="F:DNA binding"/>
    <property type="evidence" value="ECO:0007669"/>
    <property type="project" value="InterPro"/>
</dbReference>
<gene>
    <name evidence="8" type="ORF">FYJ91_12460</name>
</gene>
<evidence type="ECO:0000256" key="6">
    <source>
        <dbReference type="SAM" id="MobiDB-lite"/>
    </source>
</evidence>
<dbReference type="InterPro" id="IPR029063">
    <property type="entry name" value="SAM-dependent_MTases_sf"/>
</dbReference>
<evidence type="ECO:0000313" key="8">
    <source>
        <dbReference type="EMBL" id="TZG26542.1"/>
    </source>
</evidence>
<feature type="domain" description="ParB-like N-terminal" evidence="7">
    <location>
        <begin position="28"/>
        <end position="114"/>
    </location>
</feature>
<dbReference type="SUPFAM" id="SSF53335">
    <property type="entry name" value="S-adenosyl-L-methionine-dependent methyltransferases"/>
    <property type="match status" value="1"/>
</dbReference>
<proteinExistence type="inferred from homology"/>
<dbReference type="Gene3D" id="3.40.50.150">
    <property type="entry name" value="Vaccinia Virus protein VP39"/>
    <property type="match status" value="1"/>
</dbReference>
<dbReference type="InterPro" id="IPR050336">
    <property type="entry name" value="Chromosome_partition/occlusion"/>
</dbReference>
<dbReference type="CDD" id="cd16403">
    <property type="entry name" value="ParB_N_like_MT"/>
    <property type="match status" value="1"/>
</dbReference>
<accession>A0A5D9C5Z5</accession>
<dbReference type="PROSITE" id="PS00092">
    <property type="entry name" value="N6_MTASE"/>
    <property type="match status" value="1"/>
</dbReference>
<evidence type="ECO:0000256" key="4">
    <source>
        <dbReference type="ARBA" id="ARBA00047942"/>
    </source>
</evidence>
<comment type="catalytic activity">
    <reaction evidence="4">
        <text>a 2'-deoxyadenosine in DNA + S-adenosyl-L-methionine = an N(6)-methyl-2'-deoxyadenosine in DNA + S-adenosyl-L-homocysteine + H(+)</text>
        <dbReference type="Rhea" id="RHEA:15197"/>
        <dbReference type="Rhea" id="RHEA-COMP:12418"/>
        <dbReference type="Rhea" id="RHEA-COMP:12419"/>
        <dbReference type="ChEBI" id="CHEBI:15378"/>
        <dbReference type="ChEBI" id="CHEBI:57856"/>
        <dbReference type="ChEBI" id="CHEBI:59789"/>
        <dbReference type="ChEBI" id="CHEBI:90615"/>
        <dbReference type="ChEBI" id="CHEBI:90616"/>
        <dbReference type="EC" id="2.1.1.72"/>
    </reaction>
</comment>
<dbReference type="EC" id="2.1.1.-" evidence="5"/>
<dbReference type="InterPro" id="IPR002941">
    <property type="entry name" value="DNA_methylase_N4/N6"/>
</dbReference>
<reference evidence="8 9" key="1">
    <citation type="submission" date="2019-08" db="EMBL/GenBank/DDBJ databases">
        <authorList>
            <person name="Wang G."/>
            <person name="Xu Z."/>
        </authorList>
    </citation>
    <scope>NUCLEOTIDE SEQUENCE [LARGE SCALE GENOMIC DNA]</scope>
    <source>
        <strain evidence="8 9">ZX</strain>
    </source>
</reference>
<dbReference type="SMART" id="SM00470">
    <property type="entry name" value="ParB"/>
    <property type="match status" value="1"/>
</dbReference>